<dbReference type="InterPro" id="IPR051122">
    <property type="entry name" value="SDR_DHRS6-like"/>
</dbReference>
<dbReference type="InterPro" id="IPR036291">
    <property type="entry name" value="NAD(P)-bd_dom_sf"/>
</dbReference>
<reference evidence="3 4" key="1">
    <citation type="submission" date="2021-05" db="EMBL/GenBank/DDBJ databases">
        <title>A Polyphasic approach of four new species of the genus Ohtaekwangia: Ohtaekwangia histidinii sp. nov., Ohtaekwangia cretensis sp. nov., Ohtaekwangia indiensis sp. nov., Ohtaekwangia reichenbachii sp. nov. from diverse environment.</title>
        <authorList>
            <person name="Octaviana S."/>
        </authorList>
    </citation>
    <scope>NUCLEOTIDE SEQUENCE [LARGE SCALE GENOMIC DNA]</scope>
    <source>
        <strain evidence="3 4">PWU37</strain>
    </source>
</reference>
<evidence type="ECO:0000313" key="3">
    <source>
        <dbReference type="EMBL" id="MBT1690660.1"/>
    </source>
</evidence>
<dbReference type="GO" id="GO:0016491">
    <property type="term" value="F:oxidoreductase activity"/>
    <property type="evidence" value="ECO:0007669"/>
    <property type="project" value="UniProtKB-KW"/>
</dbReference>
<dbReference type="PRINTS" id="PR00080">
    <property type="entry name" value="SDRFAMILY"/>
</dbReference>
<gene>
    <name evidence="3" type="ORF">KK078_29110</name>
</gene>
<organism evidence="3 4">
    <name type="scientific">Dawidia soli</name>
    <dbReference type="NCBI Taxonomy" id="2782352"/>
    <lineage>
        <taxon>Bacteria</taxon>
        <taxon>Pseudomonadati</taxon>
        <taxon>Bacteroidota</taxon>
        <taxon>Cytophagia</taxon>
        <taxon>Cytophagales</taxon>
        <taxon>Chryseotaleaceae</taxon>
        <taxon>Dawidia</taxon>
    </lineage>
</organism>
<comment type="similarity">
    <text evidence="1">Belongs to the short-chain dehydrogenases/reductases (SDR) family.</text>
</comment>
<sequence>MGKLTNKTAFISGGTSGIGLATAQEFIHEGARVIITGRYEETLNQAVALLGPNAHGIVCDNSAMSDIHQLAERIKAITPTLDIVFANAGYGKFAPVDIVSEALFDELFTVLVKGTFFTVQQLLPLVREGGSVILNTSVVTAYGSQNASIYSAAKAAVQSFSKTLAAELTARRIRVNAVSPGYTETDGFTKTGMTVEQIAGVKEYITPLLPFRRFAMPAEIANAVLFLASDDASYLHGSEIVVDGGYSVIR</sequence>
<dbReference type="InterPro" id="IPR002347">
    <property type="entry name" value="SDR_fam"/>
</dbReference>
<accession>A0AAP2DH04</accession>
<name>A0AAP2DH04_9BACT</name>
<protein>
    <submittedName>
        <fullName evidence="3">SDR family oxidoreductase</fullName>
    </submittedName>
</protein>
<dbReference type="Proteomes" id="UP001319180">
    <property type="component" value="Unassembled WGS sequence"/>
</dbReference>
<evidence type="ECO:0000256" key="2">
    <source>
        <dbReference type="ARBA" id="ARBA00023002"/>
    </source>
</evidence>
<proteinExistence type="inferred from homology"/>
<comment type="caution">
    <text evidence="3">The sequence shown here is derived from an EMBL/GenBank/DDBJ whole genome shotgun (WGS) entry which is preliminary data.</text>
</comment>
<evidence type="ECO:0000256" key="1">
    <source>
        <dbReference type="ARBA" id="ARBA00006484"/>
    </source>
</evidence>
<keyword evidence="4" id="KW-1185">Reference proteome</keyword>
<dbReference type="CDD" id="cd05233">
    <property type="entry name" value="SDR_c"/>
    <property type="match status" value="1"/>
</dbReference>
<dbReference type="PROSITE" id="PS00061">
    <property type="entry name" value="ADH_SHORT"/>
    <property type="match status" value="1"/>
</dbReference>
<dbReference type="Gene3D" id="3.40.50.720">
    <property type="entry name" value="NAD(P)-binding Rossmann-like Domain"/>
    <property type="match status" value="1"/>
</dbReference>
<evidence type="ECO:0000313" key="4">
    <source>
        <dbReference type="Proteomes" id="UP001319180"/>
    </source>
</evidence>
<dbReference type="PANTHER" id="PTHR43477">
    <property type="entry name" value="DIHYDROANTICAPSIN 7-DEHYDROGENASE"/>
    <property type="match status" value="1"/>
</dbReference>
<dbReference type="InterPro" id="IPR020904">
    <property type="entry name" value="Sc_DH/Rdtase_CS"/>
</dbReference>
<dbReference type="Pfam" id="PF13561">
    <property type="entry name" value="adh_short_C2"/>
    <property type="match status" value="1"/>
</dbReference>
<dbReference type="EMBL" id="JAHESC010000078">
    <property type="protein sequence ID" value="MBT1690660.1"/>
    <property type="molecule type" value="Genomic_DNA"/>
</dbReference>
<dbReference type="PRINTS" id="PR00081">
    <property type="entry name" value="GDHRDH"/>
</dbReference>
<dbReference type="RefSeq" id="WP_254094329.1">
    <property type="nucleotide sequence ID" value="NZ_JAHESC010000078.1"/>
</dbReference>
<dbReference type="FunFam" id="3.40.50.720:FF:000084">
    <property type="entry name" value="Short-chain dehydrogenase reductase"/>
    <property type="match status" value="1"/>
</dbReference>
<keyword evidence="2" id="KW-0560">Oxidoreductase</keyword>
<dbReference type="PANTHER" id="PTHR43477:SF1">
    <property type="entry name" value="DIHYDROANTICAPSIN 7-DEHYDROGENASE"/>
    <property type="match status" value="1"/>
</dbReference>
<dbReference type="AlphaFoldDB" id="A0AAP2DH04"/>
<dbReference type="SUPFAM" id="SSF51735">
    <property type="entry name" value="NAD(P)-binding Rossmann-fold domains"/>
    <property type="match status" value="1"/>
</dbReference>